<evidence type="ECO:0000313" key="1">
    <source>
        <dbReference type="EMBL" id="BBX72275.1"/>
    </source>
</evidence>
<name>A0A7I7MJD8_9MYCO</name>
<protein>
    <submittedName>
        <fullName evidence="1">Uncharacterized protein</fullName>
    </submittedName>
</protein>
<keyword evidence="2" id="KW-1185">Reference proteome</keyword>
<organism evidence="1 2">
    <name type="scientific">Mycobacterium shinjukuense</name>
    <dbReference type="NCBI Taxonomy" id="398694"/>
    <lineage>
        <taxon>Bacteria</taxon>
        <taxon>Bacillati</taxon>
        <taxon>Actinomycetota</taxon>
        <taxon>Actinomycetes</taxon>
        <taxon>Mycobacteriales</taxon>
        <taxon>Mycobacteriaceae</taxon>
        <taxon>Mycobacterium</taxon>
    </lineage>
</organism>
<dbReference type="EMBL" id="AP022575">
    <property type="protein sequence ID" value="BBX72275.1"/>
    <property type="molecule type" value="Genomic_DNA"/>
</dbReference>
<dbReference type="AlphaFoldDB" id="A0A7I7MJD8"/>
<evidence type="ECO:0000313" key="2">
    <source>
        <dbReference type="Proteomes" id="UP000467236"/>
    </source>
</evidence>
<sequence length="98" mass="10709">MTEMLNEYARRAVALRLLSALGHAQQAPHRLHRAIDEAVDDPNLRDAIAYLVGLAMEAYLLKNDGDGERATAEIDAQLKLAEDLESLGNTEEPKGDPA</sequence>
<gene>
    <name evidence="1" type="ORF">MSHI_01810</name>
</gene>
<reference evidence="1 2" key="1">
    <citation type="journal article" date="2019" name="Emerg. Microbes Infect.">
        <title>Comprehensive subspecies identification of 175 nontuberculous mycobacteria species based on 7547 genomic profiles.</title>
        <authorList>
            <person name="Matsumoto Y."/>
            <person name="Kinjo T."/>
            <person name="Motooka D."/>
            <person name="Nabeya D."/>
            <person name="Jung N."/>
            <person name="Uechi K."/>
            <person name="Horii T."/>
            <person name="Iida T."/>
            <person name="Fujita J."/>
            <person name="Nakamura S."/>
        </authorList>
    </citation>
    <scope>NUCLEOTIDE SEQUENCE [LARGE SCALE GENOMIC DNA]</scope>
    <source>
        <strain evidence="1 2">JCM 14233</strain>
    </source>
</reference>
<proteinExistence type="predicted"/>
<dbReference type="Proteomes" id="UP000467236">
    <property type="component" value="Chromosome"/>
</dbReference>
<dbReference type="KEGG" id="mshj:MSHI_01810"/>
<accession>A0A7I7MJD8</accession>
<dbReference type="RefSeq" id="WP_142271961.1">
    <property type="nucleotide sequence ID" value="NZ_AP022575.1"/>
</dbReference>